<dbReference type="Proteomes" id="UP001642483">
    <property type="component" value="Unassembled WGS sequence"/>
</dbReference>
<reference evidence="2 3" key="1">
    <citation type="submission" date="2024-02" db="EMBL/GenBank/DDBJ databases">
        <authorList>
            <person name="Daric V."/>
            <person name="Darras S."/>
        </authorList>
    </citation>
    <scope>NUCLEOTIDE SEQUENCE [LARGE SCALE GENOMIC DNA]</scope>
</reference>
<sequence>MKAVIVVLCLCVLVILAEETPDTAKFEVKVNCPEGHDCHKHIQERLDSLKEHGIHATLEHMKENEHGEL</sequence>
<feature type="chain" id="PRO_5046492937" evidence="1">
    <location>
        <begin position="18"/>
        <end position="69"/>
    </location>
</feature>
<dbReference type="EMBL" id="CAWYQH010000163">
    <property type="protein sequence ID" value="CAK8697246.1"/>
    <property type="molecule type" value="Genomic_DNA"/>
</dbReference>
<comment type="caution">
    <text evidence="2">The sequence shown here is derived from an EMBL/GenBank/DDBJ whole genome shotgun (WGS) entry which is preliminary data.</text>
</comment>
<feature type="signal peptide" evidence="1">
    <location>
        <begin position="1"/>
        <end position="17"/>
    </location>
</feature>
<protein>
    <submittedName>
        <fullName evidence="2">Uncharacterized protein</fullName>
    </submittedName>
</protein>
<name>A0ABP0H210_CLALP</name>
<evidence type="ECO:0000313" key="2">
    <source>
        <dbReference type="EMBL" id="CAK8697246.1"/>
    </source>
</evidence>
<accession>A0ABP0H210</accession>
<keyword evidence="1" id="KW-0732">Signal</keyword>
<proteinExistence type="predicted"/>
<organism evidence="2 3">
    <name type="scientific">Clavelina lepadiformis</name>
    <name type="common">Light-bulb sea squirt</name>
    <name type="synonym">Ascidia lepadiformis</name>
    <dbReference type="NCBI Taxonomy" id="159417"/>
    <lineage>
        <taxon>Eukaryota</taxon>
        <taxon>Metazoa</taxon>
        <taxon>Chordata</taxon>
        <taxon>Tunicata</taxon>
        <taxon>Ascidiacea</taxon>
        <taxon>Aplousobranchia</taxon>
        <taxon>Clavelinidae</taxon>
        <taxon>Clavelina</taxon>
    </lineage>
</organism>
<gene>
    <name evidence="2" type="ORF">CVLEPA_LOCUS30508</name>
</gene>
<keyword evidence="3" id="KW-1185">Reference proteome</keyword>
<evidence type="ECO:0000313" key="3">
    <source>
        <dbReference type="Proteomes" id="UP001642483"/>
    </source>
</evidence>
<evidence type="ECO:0000256" key="1">
    <source>
        <dbReference type="SAM" id="SignalP"/>
    </source>
</evidence>